<sequence length="592" mass="63846">MRPLRYFLRTCPLLAVLLHDVSAAKNNHCPPLGAVLPAPTSPSSHPAVQSAVSALKETIETLTAAFNGTAVSIGVKSLHETTPLVDIHYTPPVLDPRGASQIDASTVYRIGSVSKVFAVLALLKTSGVHIHDPITKYLPRLRELKQQHNGKANQITAVDWDDVTLHALASHMGGIGSDLVTDLTSFPVNWTELGLPQAREVLGCAGVSGIPPCNATDFWDNFGKRNPVFEPYSSPLYSNTAFFLLSLVVESVSGVAFSDFVQEHILDRVGMPKTSYAKPDDTLGAISLDDTIWNSTLGIDDPAGGFYSNTEDILAFGEAILTNKLLSPMQTRRWLKPVTFTSSLGMFIGAPWEIIRADNVTSDQRLVEFYSKGGDIGTYHAMLVMIPDYDLVASILTSGPESSSGVVQLLFSQTITSLLPAIEAAGKDEARAVFAGTYVDEETNSTLTLRVDDEGPGLGIAEWTVRGTDVPSHWLSYLSTVPNNLPEVHISMRLYPSGLAAGSKMAWRVAVDLGSPEEIARADAQLFWPQGSCLAWGLMDRAVYEFGALDEMVFGLSGTESGSAAAASVELVGFRETLRRAQPEAGERLREL</sequence>
<gene>
    <name evidence="1" type="ORF">F4820DRAFT_240889</name>
</gene>
<evidence type="ECO:0000313" key="2">
    <source>
        <dbReference type="Proteomes" id="UP001497700"/>
    </source>
</evidence>
<reference evidence="1 2" key="1">
    <citation type="journal article" date="2022" name="New Phytol.">
        <title>Ecological generalism drives hyperdiversity of secondary metabolite gene clusters in xylarialean endophytes.</title>
        <authorList>
            <person name="Franco M.E.E."/>
            <person name="Wisecaver J.H."/>
            <person name="Arnold A.E."/>
            <person name="Ju Y.M."/>
            <person name="Slot J.C."/>
            <person name="Ahrendt S."/>
            <person name="Moore L.P."/>
            <person name="Eastman K.E."/>
            <person name="Scott K."/>
            <person name="Konkel Z."/>
            <person name="Mondo S.J."/>
            <person name="Kuo A."/>
            <person name="Hayes R.D."/>
            <person name="Haridas S."/>
            <person name="Andreopoulos B."/>
            <person name="Riley R."/>
            <person name="LaButti K."/>
            <person name="Pangilinan J."/>
            <person name="Lipzen A."/>
            <person name="Amirebrahimi M."/>
            <person name="Yan J."/>
            <person name="Adam C."/>
            <person name="Keymanesh K."/>
            <person name="Ng V."/>
            <person name="Louie K."/>
            <person name="Northen T."/>
            <person name="Drula E."/>
            <person name="Henrissat B."/>
            <person name="Hsieh H.M."/>
            <person name="Youens-Clark K."/>
            <person name="Lutzoni F."/>
            <person name="Miadlikowska J."/>
            <person name="Eastwood D.C."/>
            <person name="Hamelin R.C."/>
            <person name="Grigoriev I.V."/>
            <person name="U'Ren J.M."/>
        </authorList>
    </citation>
    <scope>NUCLEOTIDE SEQUENCE [LARGE SCALE GENOMIC DNA]</scope>
    <source>
        <strain evidence="1 2">CBS 119005</strain>
    </source>
</reference>
<evidence type="ECO:0000313" key="1">
    <source>
        <dbReference type="EMBL" id="KAI4866725.1"/>
    </source>
</evidence>
<accession>A0ACB9Z4R1</accession>
<comment type="caution">
    <text evidence="1">The sequence shown here is derived from an EMBL/GenBank/DDBJ whole genome shotgun (WGS) entry which is preliminary data.</text>
</comment>
<dbReference type="EMBL" id="MU393455">
    <property type="protein sequence ID" value="KAI4866725.1"/>
    <property type="molecule type" value="Genomic_DNA"/>
</dbReference>
<name>A0ACB9Z4R1_9PEZI</name>
<keyword evidence="2" id="KW-1185">Reference proteome</keyword>
<proteinExistence type="predicted"/>
<protein>
    <submittedName>
        <fullName evidence="1">Beta-lactamase/transpeptidase-like protein</fullName>
    </submittedName>
</protein>
<dbReference type="Proteomes" id="UP001497700">
    <property type="component" value="Unassembled WGS sequence"/>
</dbReference>
<organism evidence="1 2">
    <name type="scientific">Hypoxylon rubiginosum</name>
    <dbReference type="NCBI Taxonomy" id="110542"/>
    <lineage>
        <taxon>Eukaryota</taxon>
        <taxon>Fungi</taxon>
        <taxon>Dikarya</taxon>
        <taxon>Ascomycota</taxon>
        <taxon>Pezizomycotina</taxon>
        <taxon>Sordariomycetes</taxon>
        <taxon>Xylariomycetidae</taxon>
        <taxon>Xylariales</taxon>
        <taxon>Hypoxylaceae</taxon>
        <taxon>Hypoxylon</taxon>
    </lineage>
</organism>